<keyword evidence="2" id="KW-0808">Transferase</keyword>
<dbReference type="Pfam" id="PF00069">
    <property type="entry name" value="Pkinase"/>
    <property type="match status" value="1"/>
</dbReference>
<accession>A0AA40BX62</accession>
<dbReference type="AlphaFoldDB" id="A0AA40BX62"/>
<feature type="domain" description="Protein kinase" evidence="10">
    <location>
        <begin position="40"/>
        <end position="323"/>
    </location>
</feature>
<dbReference type="GO" id="GO:0005524">
    <property type="term" value="F:ATP binding"/>
    <property type="evidence" value="ECO:0007669"/>
    <property type="project" value="UniProtKB-KW"/>
</dbReference>
<feature type="cross-link" description="Glycyl lysine isopeptide (Lys-Gly) (interchain with G-Cter in SUMO2)" evidence="8">
    <location>
        <position position="177"/>
    </location>
</feature>
<dbReference type="SUPFAM" id="SSF56112">
    <property type="entry name" value="Protein kinase-like (PK-like)"/>
    <property type="match status" value="1"/>
</dbReference>
<comment type="caution">
    <text evidence="11">The sequence shown here is derived from an EMBL/GenBank/DDBJ whole genome shotgun (WGS) entry which is preliminary data.</text>
</comment>
<evidence type="ECO:0000256" key="5">
    <source>
        <dbReference type="ARBA" id="ARBA00022840"/>
    </source>
</evidence>
<dbReference type="Proteomes" id="UP001175000">
    <property type="component" value="Unassembled WGS sequence"/>
</dbReference>
<feature type="region of interest" description="Disordered" evidence="9">
    <location>
        <begin position="325"/>
        <end position="366"/>
    </location>
</feature>
<dbReference type="PROSITE" id="PS50011">
    <property type="entry name" value="PROTEIN_KINASE_DOM"/>
    <property type="match status" value="1"/>
</dbReference>
<keyword evidence="12" id="KW-1185">Reference proteome</keyword>
<proteinExistence type="predicted"/>
<dbReference type="Gene3D" id="1.10.510.10">
    <property type="entry name" value="Transferase(Phosphotransferase) domain 1"/>
    <property type="match status" value="1"/>
</dbReference>
<feature type="compositionally biased region" description="Polar residues" evidence="9">
    <location>
        <begin position="339"/>
        <end position="351"/>
    </location>
</feature>
<dbReference type="GO" id="GO:0004674">
    <property type="term" value="F:protein serine/threonine kinase activity"/>
    <property type="evidence" value="ECO:0007669"/>
    <property type="project" value="UniProtKB-KW"/>
</dbReference>
<evidence type="ECO:0000313" key="11">
    <source>
        <dbReference type="EMBL" id="KAK0616864.1"/>
    </source>
</evidence>
<evidence type="ECO:0000256" key="9">
    <source>
        <dbReference type="SAM" id="MobiDB-lite"/>
    </source>
</evidence>
<evidence type="ECO:0000256" key="7">
    <source>
        <dbReference type="PIRSR" id="PIRSR630616-2"/>
    </source>
</evidence>
<evidence type="ECO:0000313" key="12">
    <source>
        <dbReference type="Proteomes" id="UP001175000"/>
    </source>
</evidence>
<evidence type="ECO:0000256" key="3">
    <source>
        <dbReference type="ARBA" id="ARBA00022741"/>
    </source>
</evidence>
<keyword evidence="5 7" id="KW-0067">ATP-binding</keyword>
<dbReference type="InterPro" id="IPR008271">
    <property type="entry name" value="Ser/Thr_kinase_AS"/>
</dbReference>
<evidence type="ECO:0000256" key="1">
    <source>
        <dbReference type="ARBA" id="ARBA00022527"/>
    </source>
</evidence>
<keyword evidence="3 7" id="KW-0547">Nucleotide-binding</keyword>
<dbReference type="SMART" id="SM00220">
    <property type="entry name" value="S_TKc"/>
    <property type="match status" value="1"/>
</dbReference>
<dbReference type="InterPro" id="IPR030616">
    <property type="entry name" value="Aur-like"/>
</dbReference>
<dbReference type="PANTHER" id="PTHR24350">
    <property type="entry name" value="SERINE/THREONINE-PROTEIN KINASE IAL-RELATED"/>
    <property type="match status" value="1"/>
</dbReference>
<dbReference type="InterPro" id="IPR000719">
    <property type="entry name" value="Prot_kinase_dom"/>
</dbReference>
<keyword evidence="1" id="KW-0723">Serine/threonine-protein kinase</keyword>
<evidence type="ECO:0000259" key="10">
    <source>
        <dbReference type="PROSITE" id="PS50011"/>
    </source>
</evidence>
<evidence type="ECO:0000256" key="2">
    <source>
        <dbReference type="ARBA" id="ARBA00022679"/>
    </source>
</evidence>
<dbReference type="CDD" id="cd14014">
    <property type="entry name" value="STKc_PknB_like"/>
    <property type="match status" value="1"/>
</dbReference>
<dbReference type="PROSITE" id="PS00108">
    <property type="entry name" value="PROTEIN_KINASE_ST"/>
    <property type="match status" value="1"/>
</dbReference>
<reference evidence="11" key="1">
    <citation type="submission" date="2023-06" db="EMBL/GenBank/DDBJ databases">
        <title>Genome-scale phylogeny and comparative genomics of the fungal order Sordariales.</title>
        <authorList>
            <consortium name="Lawrence Berkeley National Laboratory"/>
            <person name="Hensen N."/>
            <person name="Bonometti L."/>
            <person name="Westerberg I."/>
            <person name="Brannstrom I.O."/>
            <person name="Guillou S."/>
            <person name="Cros-Aarteil S."/>
            <person name="Calhoun S."/>
            <person name="Haridas S."/>
            <person name="Kuo A."/>
            <person name="Mondo S."/>
            <person name="Pangilinan J."/>
            <person name="Riley R."/>
            <person name="Labutti K."/>
            <person name="Andreopoulos B."/>
            <person name="Lipzen A."/>
            <person name="Chen C."/>
            <person name="Yanf M."/>
            <person name="Daum C."/>
            <person name="Ng V."/>
            <person name="Clum A."/>
            <person name="Steindorff A."/>
            <person name="Ohm R."/>
            <person name="Martin F."/>
            <person name="Silar P."/>
            <person name="Natvig D."/>
            <person name="Lalanne C."/>
            <person name="Gautier V."/>
            <person name="Ament-Velasquez S.L."/>
            <person name="Kruys A."/>
            <person name="Hutchinson M.I."/>
            <person name="Powell A.J."/>
            <person name="Barry K."/>
            <person name="Miller A.N."/>
            <person name="Grigoriev I.V."/>
            <person name="Debuchy R."/>
            <person name="Gladieux P."/>
            <person name="Thoren M.H."/>
            <person name="Johannesson H."/>
        </authorList>
    </citation>
    <scope>NUCLEOTIDE SEQUENCE</scope>
    <source>
        <strain evidence="11">CBS 606.72</strain>
    </source>
</reference>
<evidence type="ECO:0000256" key="6">
    <source>
        <dbReference type="PIRSR" id="PIRSR630616-1"/>
    </source>
</evidence>
<evidence type="ECO:0000256" key="8">
    <source>
        <dbReference type="PIRSR" id="PIRSR630616-3"/>
    </source>
</evidence>
<name>A0AA40BX62_9PEZI</name>
<protein>
    <submittedName>
        <fullName evidence="11">Kinase-like domain-containing protein</fullName>
    </submittedName>
</protein>
<organism evidence="11 12">
    <name type="scientific">Immersiella caudata</name>
    <dbReference type="NCBI Taxonomy" id="314043"/>
    <lineage>
        <taxon>Eukaryota</taxon>
        <taxon>Fungi</taxon>
        <taxon>Dikarya</taxon>
        <taxon>Ascomycota</taxon>
        <taxon>Pezizomycotina</taxon>
        <taxon>Sordariomycetes</taxon>
        <taxon>Sordariomycetidae</taxon>
        <taxon>Sordariales</taxon>
        <taxon>Lasiosphaeriaceae</taxon>
        <taxon>Immersiella</taxon>
    </lineage>
</organism>
<dbReference type="EMBL" id="JAULSU010000005">
    <property type="protein sequence ID" value="KAK0616864.1"/>
    <property type="molecule type" value="Genomic_DNA"/>
</dbReference>
<dbReference type="InterPro" id="IPR011009">
    <property type="entry name" value="Kinase-like_dom_sf"/>
</dbReference>
<gene>
    <name evidence="11" type="ORF">B0T14DRAFT_589147</name>
</gene>
<keyword evidence="4 11" id="KW-0418">Kinase</keyword>
<sequence>MVSAAVLELKLNTVSISEGVIQHPTADSPAPRSMFQAGIWRRHQCLGEGGYGSVWLQKRGPACRAVKSMKIGGAYGCKRDTEVPAVRELETMAQFSQAKYRGLFVQVFGWWCDVGGGWLDRGVRLNIAMEYCKLGDLRTYLRRHPPMKESDVLELAHQVVAALGFMHEMSFAHRDLKPANILIKAIPPRSDWHFALCDFGLSRSIQGKSITGYLGTVKYMAPEILEFPFLRERREPDPHAADMWSLGVTLFEALTRRAPFKETRRLTDLLCSEKLIAASSSFPGHRLQKVGASTDAVDFIGQLLKPGPLDRLTAVAAPKHEWLLRRSSSGTSRGEGGKTNDTAAAESSTSAFHAPEDISGASGVWTATPQKKLPEKGFLAILKEE</sequence>
<feature type="binding site" evidence="7">
    <location>
        <position position="198"/>
    </location>
    <ligand>
        <name>ATP</name>
        <dbReference type="ChEBI" id="CHEBI:30616"/>
    </ligand>
</feature>
<evidence type="ECO:0000256" key="4">
    <source>
        <dbReference type="ARBA" id="ARBA00022777"/>
    </source>
</evidence>
<feature type="active site" description="Proton acceptor" evidence="6">
    <location>
        <position position="175"/>
    </location>
</feature>